<comment type="caution">
    <text evidence="1">The sequence shown here is derived from an EMBL/GenBank/DDBJ whole genome shotgun (WGS) entry which is preliminary data.</text>
</comment>
<dbReference type="SUPFAM" id="SSF49373">
    <property type="entry name" value="Invasin/intimin cell-adhesion fragments"/>
    <property type="match status" value="1"/>
</dbReference>
<organism evidence="1 2">
    <name type="scientific">Paenibacillus aurantiacus</name>
    <dbReference type="NCBI Taxonomy" id="1936118"/>
    <lineage>
        <taxon>Bacteria</taxon>
        <taxon>Bacillati</taxon>
        <taxon>Bacillota</taxon>
        <taxon>Bacilli</taxon>
        <taxon>Bacillales</taxon>
        <taxon>Paenibacillaceae</taxon>
        <taxon>Paenibacillus</taxon>
    </lineage>
</organism>
<dbReference type="EMBL" id="JBHMDO010000034">
    <property type="protein sequence ID" value="MFB9328614.1"/>
    <property type="molecule type" value="Genomic_DNA"/>
</dbReference>
<dbReference type="Proteomes" id="UP001589747">
    <property type="component" value="Unassembled WGS sequence"/>
</dbReference>
<name>A0ABV5KTR3_9BACL</name>
<gene>
    <name evidence="1" type="ORF">ACFFSY_21985</name>
</gene>
<evidence type="ECO:0000313" key="1">
    <source>
        <dbReference type="EMBL" id="MFB9328614.1"/>
    </source>
</evidence>
<dbReference type="InterPro" id="IPR008964">
    <property type="entry name" value="Invasin/intimin_cell_adhesion"/>
</dbReference>
<proteinExistence type="predicted"/>
<dbReference type="Gene3D" id="2.60.40.10">
    <property type="entry name" value="Immunoglobulins"/>
    <property type="match status" value="1"/>
</dbReference>
<evidence type="ECO:0000313" key="2">
    <source>
        <dbReference type="Proteomes" id="UP001589747"/>
    </source>
</evidence>
<dbReference type="InterPro" id="IPR013783">
    <property type="entry name" value="Ig-like_fold"/>
</dbReference>
<keyword evidence="2" id="KW-1185">Reference proteome</keyword>
<reference evidence="1 2" key="1">
    <citation type="submission" date="2024-09" db="EMBL/GenBank/DDBJ databases">
        <authorList>
            <person name="Sun Q."/>
            <person name="Mori K."/>
        </authorList>
    </citation>
    <scope>NUCLEOTIDE SEQUENCE [LARGE SCALE GENOMIC DNA]</scope>
    <source>
        <strain evidence="1 2">TISTR 2452</strain>
    </source>
</reference>
<accession>A0ABV5KTR3</accession>
<dbReference type="RefSeq" id="WP_377498094.1">
    <property type="nucleotide sequence ID" value="NZ_JBHMDO010000034.1"/>
</dbReference>
<protein>
    <submittedName>
        <fullName evidence="1">Uncharacterized protein</fullName>
    </submittedName>
</protein>
<sequence>MPNYYAQIDENGELVGVSALSGEVKHEHLIPITEEQYGNPAILYTRYVKGEFTGSAVLLSADKDVFAPNGQDLVTIQAKLTDWQNNPITDPARQEIVLDINGARQTFKASKGEAVITISSDEPGEFLVRTINFDRNAELKVVATDAR</sequence>